<dbReference type="SFLD" id="SFLDG01082">
    <property type="entry name" value="B12-binding_domain_containing"/>
    <property type="match status" value="1"/>
</dbReference>
<gene>
    <name evidence="9" type="ORF">JCM16775_0014</name>
</gene>
<keyword evidence="4" id="KW-0949">S-adenosyl-L-methionine</keyword>
<dbReference type="PANTHER" id="PTHR43409">
    <property type="entry name" value="ANAEROBIC MAGNESIUM-PROTOPORPHYRIN IX MONOMETHYL ESTER CYCLASE-RELATED"/>
    <property type="match status" value="1"/>
</dbReference>
<organism evidence="9 10">
    <name type="scientific">Leptotrichia hofstadii</name>
    <dbReference type="NCBI Taxonomy" id="157688"/>
    <lineage>
        <taxon>Bacteria</taxon>
        <taxon>Fusobacteriati</taxon>
        <taxon>Fusobacteriota</taxon>
        <taxon>Fusobacteriia</taxon>
        <taxon>Fusobacteriales</taxon>
        <taxon>Leptotrichiaceae</taxon>
        <taxon>Leptotrichia</taxon>
    </lineage>
</organism>
<evidence type="ECO:0000256" key="1">
    <source>
        <dbReference type="ARBA" id="ARBA00001966"/>
    </source>
</evidence>
<evidence type="ECO:0000259" key="8">
    <source>
        <dbReference type="PROSITE" id="PS51918"/>
    </source>
</evidence>
<dbReference type="SFLD" id="SFLDG01123">
    <property type="entry name" value="methyltransferase_(Class_B)"/>
    <property type="match status" value="1"/>
</dbReference>
<evidence type="ECO:0000313" key="9">
    <source>
        <dbReference type="EMBL" id="BBM37339.1"/>
    </source>
</evidence>
<dbReference type="OrthoDB" id="9801424at2"/>
<dbReference type="InterPro" id="IPR023404">
    <property type="entry name" value="rSAM_horseshoe"/>
</dbReference>
<protein>
    <submittedName>
        <fullName evidence="9">Radical SAM protein</fullName>
    </submittedName>
</protein>
<dbReference type="GO" id="GO:0046872">
    <property type="term" value="F:metal ion binding"/>
    <property type="evidence" value="ECO:0007669"/>
    <property type="project" value="UniProtKB-KW"/>
</dbReference>
<dbReference type="InterPro" id="IPR034466">
    <property type="entry name" value="Methyltransferase_Class_B"/>
</dbReference>
<keyword evidence="6" id="KW-0408">Iron</keyword>
<dbReference type="Gene3D" id="3.40.50.280">
    <property type="entry name" value="Cobalamin-binding domain"/>
    <property type="match status" value="1"/>
</dbReference>
<dbReference type="InterPro" id="IPR006638">
    <property type="entry name" value="Elp3/MiaA/NifB-like_rSAM"/>
</dbReference>
<evidence type="ECO:0000256" key="3">
    <source>
        <dbReference type="ARBA" id="ARBA00022679"/>
    </source>
</evidence>
<reference evidence="9 10" key="1">
    <citation type="submission" date="2019-07" db="EMBL/GenBank/DDBJ databases">
        <title>Complete Genome Sequence of Leptotrichia hofstadii Strain JCM16775.</title>
        <authorList>
            <person name="Watanabe S."/>
            <person name="Cui L."/>
        </authorList>
    </citation>
    <scope>NUCLEOTIDE SEQUENCE [LARGE SCALE GENOMIC DNA]</scope>
    <source>
        <strain evidence="9 10">JCM16775</strain>
    </source>
</reference>
<keyword evidence="7" id="KW-0411">Iron-sulfur</keyword>
<dbReference type="CDD" id="cd01335">
    <property type="entry name" value="Radical_SAM"/>
    <property type="match status" value="1"/>
</dbReference>
<accession>A0A510JDF8</accession>
<proteinExistence type="predicted"/>
<evidence type="ECO:0000313" key="10">
    <source>
        <dbReference type="Proteomes" id="UP000321892"/>
    </source>
</evidence>
<dbReference type="SFLD" id="SFLDS00029">
    <property type="entry name" value="Radical_SAM"/>
    <property type="match status" value="1"/>
</dbReference>
<dbReference type="SMART" id="SM00729">
    <property type="entry name" value="Elp3"/>
    <property type="match status" value="1"/>
</dbReference>
<dbReference type="KEGG" id="lhf:JCM16775_0014"/>
<name>A0A510JDF8_9FUSO</name>
<keyword evidence="3" id="KW-0808">Transferase</keyword>
<dbReference type="GO" id="GO:0051539">
    <property type="term" value="F:4 iron, 4 sulfur cluster binding"/>
    <property type="evidence" value="ECO:0007669"/>
    <property type="project" value="UniProtKB-KW"/>
</dbReference>
<dbReference type="InterPro" id="IPR007197">
    <property type="entry name" value="rSAM"/>
</dbReference>
<dbReference type="AlphaFoldDB" id="A0A510JDF8"/>
<evidence type="ECO:0000256" key="4">
    <source>
        <dbReference type="ARBA" id="ARBA00022691"/>
    </source>
</evidence>
<dbReference type="Gene3D" id="3.80.30.20">
    <property type="entry name" value="tm_1862 like domain"/>
    <property type="match status" value="1"/>
</dbReference>
<dbReference type="InterPro" id="IPR051198">
    <property type="entry name" value="BchE-like"/>
</dbReference>
<keyword evidence="10" id="KW-1185">Reference proteome</keyword>
<dbReference type="GO" id="GO:0003824">
    <property type="term" value="F:catalytic activity"/>
    <property type="evidence" value="ECO:0007669"/>
    <property type="project" value="InterPro"/>
</dbReference>
<evidence type="ECO:0000256" key="5">
    <source>
        <dbReference type="ARBA" id="ARBA00022723"/>
    </source>
</evidence>
<keyword evidence="2" id="KW-0489">Methyltransferase</keyword>
<dbReference type="GO" id="GO:0005829">
    <property type="term" value="C:cytosol"/>
    <property type="evidence" value="ECO:0007669"/>
    <property type="project" value="TreeGrafter"/>
</dbReference>
<dbReference type="SUPFAM" id="SSF102114">
    <property type="entry name" value="Radical SAM enzymes"/>
    <property type="match status" value="1"/>
</dbReference>
<keyword evidence="5" id="KW-0479">Metal-binding</keyword>
<dbReference type="Pfam" id="PF04055">
    <property type="entry name" value="Radical_SAM"/>
    <property type="match status" value="1"/>
</dbReference>
<evidence type="ECO:0000256" key="6">
    <source>
        <dbReference type="ARBA" id="ARBA00023004"/>
    </source>
</evidence>
<dbReference type="EMBL" id="AP019823">
    <property type="protein sequence ID" value="BBM37339.1"/>
    <property type="molecule type" value="Genomic_DNA"/>
</dbReference>
<evidence type="ECO:0000256" key="2">
    <source>
        <dbReference type="ARBA" id="ARBA00022603"/>
    </source>
</evidence>
<dbReference type="InterPro" id="IPR058240">
    <property type="entry name" value="rSAM_sf"/>
</dbReference>
<dbReference type="PROSITE" id="PS51918">
    <property type="entry name" value="RADICAL_SAM"/>
    <property type="match status" value="1"/>
</dbReference>
<comment type="cofactor">
    <cofactor evidence="1">
        <name>[4Fe-4S] cluster</name>
        <dbReference type="ChEBI" id="CHEBI:49883"/>
    </cofactor>
</comment>
<dbReference type="PANTHER" id="PTHR43409:SF7">
    <property type="entry name" value="BLL1977 PROTEIN"/>
    <property type="match status" value="1"/>
</dbReference>
<feature type="domain" description="Radical SAM core" evidence="8">
    <location>
        <begin position="163"/>
        <end position="384"/>
    </location>
</feature>
<dbReference type="RefSeq" id="WP_026745516.1">
    <property type="nucleotide sequence ID" value="NZ_AP019823.1"/>
</dbReference>
<sequence length="440" mass="51337">MRIMLVLAKDNIYKYNSIHKRKYYPQITLITLESLIDRKYNADVVIVDEGVEKWDATSKKYENEKFDLICISSVISGSKRAKEIAKFWKSKGAYTLIGGHYATALKEEALQYFDTVIMGAAEISFPMFLEDFTNGTPKREYFNLVGNDYEPKPLNRKLLKNKKYFKNYGTIVANNGCPNKCSYCSITKMYSGKNQIKSIEYVINEIKTNKLKKWIFLDPNFLGNRNYAIQLMEELKKLKIKWTASATINIGNDKKILQLMKESGCIGLVIGLESFVQENLDGVNKKFNNVAEYKKLVKTIQSYGISVLSTLMIGMETDTVESIRQIPDIIEEIGVDVPRYNIITPYPGTPFFNQLKEEGRLLTEDWYYYDTETVVFKPKNMSYDTLQKEFYKLWLDTFTFKRIIRRVKTSRNKGLKFILEVFSRQHARKFRKYGKIKFEK</sequence>
<evidence type="ECO:0000256" key="7">
    <source>
        <dbReference type="ARBA" id="ARBA00023014"/>
    </source>
</evidence>
<dbReference type="Proteomes" id="UP000321892">
    <property type="component" value="Chromosome"/>
</dbReference>